<proteinExistence type="predicted"/>
<dbReference type="PROSITE" id="PS51318">
    <property type="entry name" value="TAT"/>
    <property type="match status" value="1"/>
</dbReference>
<dbReference type="Proteomes" id="UP000239415">
    <property type="component" value="Unassembled WGS sequence"/>
</dbReference>
<organism evidence="2 3">
    <name type="scientific">Actinoplanes italicus</name>
    <dbReference type="NCBI Taxonomy" id="113567"/>
    <lineage>
        <taxon>Bacteria</taxon>
        <taxon>Bacillati</taxon>
        <taxon>Actinomycetota</taxon>
        <taxon>Actinomycetes</taxon>
        <taxon>Micromonosporales</taxon>
        <taxon>Micromonosporaceae</taxon>
        <taxon>Actinoplanes</taxon>
    </lineage>
</organism>
<dbReference type="InterPro" id="IPR006059">
    <property type="entry name" value="SBP"/>
</dbReference>
<reference evidence="2 3" key="1">
    <citation type="submission" date="2018-03" db="EMBL/GenBank/DDBJ databases">
        <title>Genomic Encyclopedia of Archaeal and Bacterial Type Strains, Phase II (KMG-II): from individual species to whole genera.</title>
        <authorList>
            <person name="Goeker M."/>
        </authorList>
    </citation>
    <scope>NUCLEOTIDE SEQUENCE [LARGE SCALE GENOMIC DNA]</scope>
    <source>
        <strain evidence="2 3">DSM 43146</strain>
    </source>
</reference>
<sequence>MIQLTRRHLLTAAGAAAVAAGLSACSDDGEGSTEGLDGKRAGAMEGFKAGDQFKATEPLSFSIMMLSNQAYPYKADWPFFKELTARTNVTLESTAVPGSDYNQKRSVVVSAGDAPMIIPKTYHPDEEAFIAGGAILPVSDYVDLMPHFKDKVARWNLQANLDGFKAEDGKYYLLPGLHENTWQDYSLAVRTDVMEKLKLTAPTTWDDLTGVLREMKKAYPDQYPLSDRWSTPPQPGANNLFNLVGTSYGTRAGWGWNPMEWDATAARFVYSGSMDQYRQTLEYVHNLVKEGLLDPESFTQTDDVARQKFATGKSFVMSCNAQTLVNEARKDIAKLPGAKVAKMILPIGPAGATLPGHTRLENGIMISKKALESKNFVAMMQFIDWLWYSDAGLMFSKWGIEGQTYTGKVDDGSFKLDPGIKWAGLNPDATKDLQVDYGFFNGVFAYGGSTAMLNSQFSEEEKAFQAEMNKREIRPVAPPAPLTIEEREQVTLWDSALKDHVFQNTLKFALGQRPLSEWDAYVKELEGKNATKYVDIVNKAYERYKKAHG</sequence>
<feature type="chain" id="PRO_5038599773" evidence="1">
    <location>
        <begin position="20"/>
        <end position="549"/>
    </location>
</feature>
<gene>
    <name evidence="2" type="ORF">CLV67_116173</name>
</gene>
<feature type="signal peptide" evidence="1">
    <location>
        <begin position="1"/>
        <end position="19"/>
    </location>
</feature>
<dbReference type="Pfam" id="PF01547">
    <property type="entry name" value="SBP_bac_1"/>
    <property type="match status" value="1"/>
</dbReference>
<dbReference type="PANTHER" id="PTHR43649:SF17">
    <property type="entry name" value="ABC TRANSPORTER SOLUTE BINDING PROTEIN-SUGAR TRANSPORT"/>
    <property type="match status" value="1"/>
</dbReference>
<dbReference type="PROSITE" id="PS51257">
    <property type="entry name" value="PROKAR_LIPOPROTEIN"/>
    <property type="match status" value="1"/>
</dbReference>
<evidence type="ECO:0000256" key="1">
    <source>
        <dbReference type="SAM" id="SignalP"/>
    </source>
</evidence>
<dbReference type="Gene3D" id="3.40.190.10">
    <property type="entry name" value="Periplasmic binding protein-like II"/>
    <property type="match status" value="2"/>
</dbReference>
<protein>
    <submittedName>
        <fullName evidence="2">Carbohydrate ABC transporter substrate-binding protein (CUT1 family)</fullName>
    </submittedName>
</protein>
<dbReference type="RefSeq" id="WP_106325556.1">
    <property type="nucleotide sequence ID" value="NZ_BOMO01000047.1"/>
</dbReference>
<dbReference type="SUPFAM" id="SSF53850">
    <property type="entry name" value="Periplasmic binding protein-like II"/>
    <property type="match status" value="1"/>
</dbReference>
<dbReference type="EMBL" id="PVMZ01000016">
    <property type="protein sequence ID" value="PRX17397.1"/>
    <property type="molecule type" value="Genomic_DNA"/>
</dbReference>
<evidence type="ECO:0000313" key="3">
    <source>
        <dbReference type="Proteomes" id="UP000239415"/>
    </source>
</evidence>
<evidence type="ECO:0000313" key="2">
    <source>
        <dbReference type="EMBL" id="PRX17397.1"/>
    </source>
</evidence>
<dbReference type="AlphaFoldDB" id="A0A2T0K3Z1"/>
<dbReference type="OrthoDB" id="9787283at2"/>
<accession>A0A2T0K3Z1</accession>
<dbReference type="CDD" id="cd13583">
    <property type="entry name" value="PBP2_AlgQ_like_4"/>
    <property type="match status" value="1"/>
</dbReference>
<dbReference type="InterPro" id="IPR050490">
    <property type="entry name" value="Bact_solute-bd_prot1"/>
</dbReference>
<dbReference type="InterPro" id="IPR006311">
    <property type="entry name" value="TAT_signal"/>
</dbReference>
<name>A0A2T0K3Z1_9ACTN</name>
<keyword evidence="3" id="KW-1185">Reference proteome</keyword>
<keyword evidence="1" id="KW-0732">Signal</keyword>
<dbReference type="PANTHER" id="PTHR43649">
    <property type="entry name" value="ARABINOSE-BINDING PROTEIN-RELATED"/>
    <property type="match status" value="1"/>
</dbReference>
<comment type="caution">
    <text evidence="2">The sequence shown here is derived from an EMBL/GenBank/DDBJ whole genome shotgun (WGS) entry which is preliminary data.</text>
</comment>